<keyword evidence="2" id="KW-1133">Transmembrane helix</keyword>
<feature type="region of interest" description="Disordered" evidence="1">
    <location>
        <begin position="1"/>
        <end position="51"/>
    </location>
</feature>
<feature type="compositionally biased region" description="Basic and acidic residues" evidence="1">
    <location>
        <begin position="37"/>
        <end position="51"/>
    </location>
</feature>
<dbReference type="OrthoDB" id="48238at2759"/>
<name>D8LZG4_BLAHO</name>
<dbReference type="EMBL" id="FN668640">
    <property type="protein sequence ID" value="CBK21203.2"/>
    <property type="molecule type" value="Genomic_DNA"/>
</dbReference>
<protein>
    <submittedName>
        <fullName evidence="3">Uncharacterized protein</fullName>
    </submittedName>
</protein>
<evidence type="ECO:0000256" key="2">
    <source>
        <dbReference type="SAM" id="Phobius"/>
    </source>
</evidence>
<gene>
    <name evidence="3" type="ORF">GSBLH_T00001392001</name>
</gene>
<proteinExistence type="predicted"/>
<dbReference type="GeneID" id="24918655"/>
<dbReference type="AlphaFoldDB" id="D8LZG4"/>
<organism evidence="3">
    <name type="scientific">Blastocystis hominis</name>
    <dbReference type="NCBI Taxonomy" id="12968"/>
    <lineage>
        <taxon>Eukaryota</taxon>
        <taxon>Sar</taxon>
        <taxon>Stramenopiles</taxon>
        <taxon>Bigyra</taxon>
        <taxon>Opalozoa</taxon>
        <taxon>Opalinata</taxon>
        <taxon>Blastocystidae</taxon>
        <taxon>Blastocystis</taxon>
    </lineage>
</organism>
<evidence type="ECO:0000256" key="1">
    <source>
        <dbReference type="SAM" id="MobiDB-lite"/>
    </source>
</evidence>
<sequence>MPRSNMKHMLFSGEESAPPIESIPYLQTGPKTGSNREWSKPHAGKAERNENSDSRFLKIRAEKGGKYVDIYSLCSVCKTKNSGLVAMCLRCGHGGHLRHVQEWFAREDGEEERKCAVTSCQCHCVFERDFVSLWTKVLSLYSYVLCAIIVVLIYSVATTKPSTSNTNSASVDTCIHPTLKYEVTPYSITGDVVTDILAIFVLIVDDTTPPFTSEYVIENGIFQGKFVKGSKWSVPVDKYYNFPGAIYIAGVYNHNNCFTRPIYINLPLYSYILGNDVSFEATYVKVNGSKSIIMRGNTAMETQYYLMLRDSSSYILDVDLFQDANYVGLGKFGHYFTYPVDDVPSSYHFAYIGCRVENSKSRIMEVPLDNPLIVPDPPRHPPSSCTSLNRFVDSRRHRSRQTQAAEPSRACRYPLSFLLSHLQTKTKTREISTPTSRVRFFLGVHV</sequence>
<dbReference type="InParanoid" id="D8LZG4"/>
<dbReference type="Proteomes" id="UP000008312">
    <property type="component" value="Unassembled WGS sequence"/>
</dbReference>
<keyword evidence="2" id="KW-0812">Transmembrane</keyword>
<reference evidence="3" key="1">
    <citation type="submission" date="2010-02" db="EMBL/GenBank/DDBJ databases">
        <title>Sequencing and annotation of the Blastocystis hominis genome.</title>
        <authorList>
            <person name="Wincker P."/>
        </authorList>
    </citation>
    <scope>NUCLEOTIDE SEQUENCE</scope>
    <source>
        <strain evidence="3">Singapore isolate B</strain>
    </source>
</reference>
<accession>D8LZG4</accession>
<evidence type="ECO:0000313" key="4">
    <source>
        <dbReference type="Proteomes" id="UP000008312"/>
    </source>
</evidence>
<feature type="transmembrane region" description="Helical" evidence="2">
    <location>
        <begin position="138"/>
        <end position="157"/>
    </location>
</feature>
<evidence type="ECO:0000313" key="3">
    <source>
        <dbReference type="EMBL" id="CBK21203.2"/>
    </source>
</evidence>
<keyword evidence="4" id="KW-1185">Reference proteome</keyword>
<dbReference type="RefSeq" id="XP_012895251.1">
    <property type="nucleotide sequence ID" value="XM_013039797.1"/>
</dbReference>
<keyword evidence="2" id="KW-0472">Membrane</keyword>